<comment type="caution">
    <text evidence="2">The sequence shown here is derived from an EMBL/GenBank/DDBJ whole genome shotgun (WGS) entry which is preliminary data.</text>
</comment>
<evidence type="ECO:0000313" key="3">
    <source>
        <dbReference type="Proteomes" id="UP000538666"/>
    </source>
</evidence>
<protein>
    <submittedName>
        <fullName evidence="2">Type IV secretion system protein VirB9</fullName>
    </submittedName>
</protein>
<feature type="chain" id="PRO_5032486722" evidence="1">
    <location>
        <begin position="22"/>
        <end position="252"/>
    </location>
</feature>
<proteinExistence type="predicted"/>
<dbReference type="RefSeq" id="WP_050061380.1">
    <property type="nucleotide sequence ID" value="NZ_JACHEK010000011.1"/>
</dbReference>
<gene>
    <name evidence="2" type="ORF">HNQ77_004717</name>
</gene>
<keyword evidence="1" id="KW-0732">Signal</keyword>
<keyword evidence="3" id="KW-1185">Reference proteome</keyword>
<name>A0A841JZI9_9BACT</name>
<dbReference type="Gene3D" id="2.60.40.2500">
    <property type="match status" value="1"/>
</dbReference>
<dbReference type="Pfam" id="PF03524">
    <property type="entry name" value="CagX"/>
    <property type="match status" value="1"/>
</dbReference>
<evidence type="ECO:0000256" key="1">
    <source>
        <dbReference type="SAM" id="SignalP"/>
    </source>
</evidence>
<sequence>MRPAAPIIPLLLGLAATVAHGQQTTARLVKYHANDIVTVRARMRYTTLIQLPATEKILEVATGDKDFWIIDTVGNYCFLHPAKEGIHSNLNLITDKGSVYSFTLDDVESGDPDLKVVIEPSDPSSLAAANGAGKLVSASEVDAARMQAQMAANRASIAVEQFRADYPTKALQFDYTFHNESPFDVSAIYHDDKFTYIKSSASEKFSIYEVKDGKPDLITFQLQNGTYVIPTVVDKGYLEIGKHKLDFQRKAQ</sequence>
<organism evidence="2 3">
    <name type="scientific">Silvibacterium bohemicum</name>
    <dbReference type="NCBI Taxonomy" id="1577686"/>
    <lineage>
        <taxon>Bacteria</taxon>
        <taxon>Pseudomonadati</taxon>
        <taxon>Acidobacteriota</taxon>
        <taxon>Terriglobia</taxon>
        <taxon>Terriglobales</taxon>
        <taxon>Acidobacteriaceae</taxon>
        <taxon>Silvibacterium</taxon>
    </lineage>
</organism>
<dbReference type="EMBL" id="JACHEK010000011">
    <property type="protein sequence ID" value="MBB6146736.1"/>
    <property type="molecule type" value="Genomic_DNA"/>
</dbReference>
<dbReference type="InterPro" id="IPR038161">
    <property type="entry name" value="VirB9/CagX/TrbG_C_sf"/>
</dbReference>
<dbReference type="Proteomes" id="UP000538666">
    <property type="component" value="Unassembled WGS sequence"/>
</dbReference>
<dbReference type="AlphaFoldDB" id="A0A841JZI9"/>
<reference evidence="2 3" key="1">
    <citation type="submission" date="2020-08" db="EMBL/GenBank/DDBJ databases">
        <title>Genomic Encyclopedia of Type Strains, Phase IV (KMG-IV): sequencing the most valuable type-strain genomes for metagenomic binning, comparative biology and taxonomic classification.</title>
        <authorList>
            <person name="Goeker M."/>
        </authorList>
    </citation>
    <scope>NUCLEOTIDE SEQUENCE [LARGE SCALE GENOMIC DNA]</scope>
    <source>
        <strain evidence="2 3">DSM 103733</strain>
    </source>
</reference>
<accession>A0A841JZI9</accession>
<feature type="signal peptide" evidence="1">
    <location>
        <begin position="1"/>
        <end position="21"/>
    </location>
</feature>
<dbReference type="InterPro" id="IPR010258">
    <property type="entry name" value="Conjugal_tfr_TrbG/VirB9/CagX"/>
</dbReference>
<evidence type="ECO:0000313" key="2">
    <source>
        <dbReference type="EMBL" id="MBB6146736.1"/>
    </source>
</evidence>
<dbReference type="OrthoDB" id="109954at2"/>